<dbReference type="Proteomes" id="UP000196386">
    <property type="component" value="Unassembled WGS sequence"/>
</dbReference>
<dbReference type="GO" id="GO:0006355">
    <property type="term" value="P:regulation of DNA-templated transcription"/>
    <property type="evidence" value="ECO:0007669"/>
    <property type="project" value="InterPro"/>
</dbReference>
<dbReference type="SUPFAM" id="SSF47598">
    <property type="entry name" value="Ribbon-helix-helix"/>
    <property type="match status" value="1"/>
</dbReference>
<dbReference type="AlphaFoldDB" id="A0A1Y4MTL4"/>
<dbReference type="EMBL" id="NFKP01000027">
    <property type="protein sequence ID" value="OUP67765.1"/>
    <property type="molecule type" value="Genomic_DNA"/>
</dbReference>
<evidence type="ECO:0000313" key="2">
    <source>
        <dbReference type="Proteomes" id="UP000196386"/>
    </source>
</evidence>
<reference evidence="2" key="1">
    <citation type="submission" date="2017-04" db="EMBL/GenBank/DDBJ databases">
        <title>Function of individual gut microbiota members based on whole genome sequencing of pure cultures obtained from chicken caecum.</title>
        <authorList>
            <person name="Medvecky M."/>
            <person name="Cejkova D."/>
            <person name="Polansky O."/>
            <person name="Karasova D."/>
            <person name="Kubasova T."/>
            <person name="Cizek A."/>
            <person name="Rychlik I."/>
        </authorList>
    </citation>
    <scope>NUCLEOTIDE SEQUENCE [LARGE SCALE GENOMIC DNA]</scope>
    <source>
        <strain evidence="2">An175</strain>
    </source>
</reference>
<sequence length="68" mass="7891">MIKEAAIMEREKATSRMGLRLTETLKNRIDERAAEEGRTPSNFVINVVTEYLNRIDNAKKLLNVDRKE</sequence>
<accession>A0A1Y4MTL4</accession>
<dbReference type="InterPro" id="IPR010985">
    <property type="entry name" value="Ribbon_hlx_hlx"/>
</dbReference>
<evidence type="ECO:0000313" key="1">
    <source>
        <dbReference type="EMBL" id="OUP67765.1"/>
    </source>
</evidence>
<comment type="caution">
    <text evidence="1">The sequence shown here is derived from an EMBL/GenBank/DDBJ whole genome shotgun (WGS) entry which is preliminary data.</text>
</comment>
<organism evidence="1 2">
    <name type="scientific">Anaerotruncus colihominis</name>
    <dbReference type="NCBI Taxonomy" id="169435"/>
    <lineage>
        <taxon>Bacteria</taxon>
        <taxon>Bacillati</taxon>
        <taxon>Bacillota</taxon>
        <taxon>Clostridia</taxon>
        <taxon>Eubacteriales</taxon>
        <taxon>Oscillospiraceae</taxon>
        <taxon>Anaerotruncus</taxon>
    </lineage>
</organism>
<evidence type="ECO:0008006" key="3">
    <source>
        <dbReference type="Google" id="ProtNLM"/>
    </source>
</evidence>
<proteinExistence type="predicted"/>
<gene>
    <name evidence="1" type="ORF">B5F11_16880</name>
</gene>
<name>A0A1Y4MTL4_9FIRM</name>
<protein>
    <recommendedName>
        <fullName evidence="3">CopG-like ribbon-helix-helix domain-containing protein</fullName>
    </recommendedName>
</protein>